<evidence type="ECO:0000256" key="6">
    <source>
        <dbReference type="ARBA" id="ARBA00023027"/>
    </source>
</evidence>
<comment type="subcellular location">
    <subcellularLocation>
        <location evidence="1">Nucleus</location>
    </subcellularLocation>
</comment>
<gene>
    <name evidence="15" type="ORF">SPRG_03588</name>
</gene>
<dbReference type="KEGG" id="spar:SPRG_03588"/>
<dbReference type="PANTHER" id="PTHR10459">
    <property type="entry name" value="DNA LIGASE"/>
    <property type="match status" value="1"/>
</dbReference>
<keyword evidence="6 10" id="KW-0520">NAD</keyword>
<sequence>MSRVIVKGKAVVDPLSKMAESGTVLQEADGTVWSVMLTLTDVSFGVKGHNKFYAIQIILRDTAVHEAHVFFKWGRIGAKTPQRKLMGPMTVDAAKALFTAKFELKTENAWPLHSAAFEPVPHKYTLIELDYTGDDTDNAPTTTTAPVVDVPPSRLPPSVQAFVKMICDVDLIAQEMAEMHLDLKRMPLGKLSKHQIDKGYAILDRISGVLQDMASLEAEKPTENDDDAEEVTRSTRRRSTRKKALPTKLRTQLTKCKAQLKSLSSEFYTLVPHDFGMHLPPVIDSIWELKLKLDLLEVLSDVEITQRMIRDKAVVDMNPVDAHYASLHTEMEEVDASCDEFKRIAEYIALTHAPTHRQYALRVDAIHRVQREAEMSHTALFDAVGNHQLLWHGSRLANIASILTKGLRIAPPEAPSTGYMFGKGVYFADVASKSANYCWATATQTKGVLMLAEVALGKTHDVLEAEEFSYDKVERLGCDSVFGIGRMTPATETHITYDNGVRMPKGELEPTDADGSLLYNEYVVYRTEQVRIRYVVTLHFDFTTA</sequence>
<comment type="similarity">
    <text evidence="8">Belongs to the ARTD/PARP family.</text>
</comment>
<keyword evidence="16" id="KW-1185">Reference proteome</keyword>
<feature type="region of interest" description="Disordered" evidence="11">
    <location>
        <begin position="217"/>
        <end position="245"/>
    </location>
</feature>
<dbReference type="EC" id="2.4.2.-" evidence="10"/>
<keyword evidence="2 10" id="KW-0328">Glycosyltransferase</keyword>
<dbReference type="PROSITE" id="PS51977">
    <property type="entry name" value="WGR"/>
    <property type="match status" value="1"/>
</dbReference>
<feature type="domain" description="PARP catalytic" evidence="12">
    <location>
        <begin position="318"/>
        <end position="545"/>
    </location>
</feature>
<dbReference type="AlphaFoldDB" id="A0A067CLX1"/>
<dbReference type="InterPro" id="IPR004102">
    <property type="entry name" value="Poly(ADP-ribose)pol_reg_dom"/>
</dbReference>
<dbReference type="FunFam" id="3.90.228.10:FF:000002">
    <property type="entry name" value="Poly [ADP-ribose] polymerase"/>
    <property type="match status" value="1"/>
</dbReference>
<evidence type="ECO:0000256" key="3">
    <source>
        <dbReference type="ARBA" id="ARBA00022679"/>
    </source>
</evidence>
<dbReference type="Gene3D" id="1.20.142.10">
    <property type="entry name" value="Poly(ADP-ribose) polymerase, regulatory domain"/>
    <property type="match status" value="1"/>
</dbReference>
<accession>A0A067CLX1</accession>
<keyword evidence="4" id="KW-0548">Nucleotidyltransferase</keyword>
<dbReference type="EMBL" id="KK583197">
    <property type="protein sequence ID" value="KDO31669.1"/>
    <property type="molecule type" value="Genomic_DNA"/>
</dbReference>
<feature type="domain" description="WGR" evidence="14">
    <location>
        <begin position="21"/>
        <end position="124"/>
    </location>
</feature>
<dbReference type="GeneID" id="24126081"/>
<dbReference type="PANTHER" id="PTHR10459:SF60">
    <property type="entry name" value="POLY [ADP-RIBOSE] POLYMERASE 2"/>
    <property type="match status" value="1"/>
</dbReference>
<dbReference type="RefSeq" id="XP_012197557.1">
    <property type="nucleotide sequence ID" value="XM_012342167.1"/>
</dbReference>
<dbReference type="PROSITE" id="PS51060">
    <property type="entry name" value="PARP_ALPHA_HD"/>
    <property type="match status" value="1"/>
</dbReference>
<name>A0A067CLX1_SAPPC</name>
<dbReference type="CDD" id="cd01437">
    <property type="entry name" value="parp_like"/>
    <property type="match status" value="1"/>
</dbReference>
<dbReference type="GO" id="GO:0006302">
    <property type="term" value="P:double-strand break repair"/>
    <property type="evidence" value="ECO:0007669"/>
    <property type="project" value="TreeGrafter"/>
</dbReference>
<evidence type="ECO:0000313" key="16">
    <source>
        <dbReference type="Proteomes" id="UP000030745"/>
    </source>
</evidence>
<comment type="catalytic activity">
    <reaction evidence="9">
        <text>NAD(+) + (ADP-D-ribosyl)n-acceptor = nicotinamide + (ADP-D-ribosyl)n+1-acceptor + H(+).</text>
        <dbReference type="EC" id="2.4.2.30"/>
    </reaction>
</comment>
<keyword evidence="7" id="KW-0539">Nucleus</keyword>
<dbReference type="SUPFAM" id="SSF56399">
    <property type="entry name" value="ADP-ribosylation"/>
    <property type="match status" value="1"/>
</dbReference>
<dbReference type="VEuPathDB" id="FungiDB:SPRG_03588"/>
<dbReference type="PROSITE" id="PS51059">
    <property type="entry name" value="PARP_CATALYTIC"/>
    <property type="match status" value="1"/>
</dbReference>
<dbReference type="SMART" id="SM00773">
    <property type="entry name" value="WGR"/>
    <property type="match status" value="1"/>
</dbReference>
<dbReference type="Gene3D" id="3.90.228.10">
    <property type="match status" value="1"/>
</dbReference>
<evidence type="ECO:0000256" key="7">
    <source>
        <dbReference type="ARBA" id="ARBA00023242"/>
    </source>
</evidence>
<dbReference type="GO" id="GO:1990404">
    <property type="term" value="F:NAD+-protein mono-ADP-ribosyltransferase activity"/>
    <property type="evidence" value="ECO:0007669"/>
    <property type="project" value="TreeGrafter"/>
</dbReference>
<evidence type="ECO:0000259" key="13">
    <source>
        <dbReference type="PROSITE" id="PS51060"/>
    </source>
</evidence>
<evidence type="ECO:0000256" key="11">
    <source>
        <dbReference type="SAM" id="MobiDB-lite"/>
    </source>
</evidence>
<keyword evidence="5" id="KW-0013">ADP-ribosylation</keyword>
<evidence type="ECO:0000256" key="8">
    <source>
        <dbReference type="ARBA" id="ARBA00024347"/>
    </source>
</evidence>
<dbReference type="GO" id="GO:0070212">
    <property type="term" value="P:protein poly-ADP-ribosylation"/>
    <property type="evidence" value="ECO:0007669"/>
    <property type="project" value="TreeGrafter"/>
</dbReference>
<evidence type="ECO:0000256" key="9">
    <source>
        <dbReference type="ARBA" id="ARBA00033987"/>
    </source>
</evidence>
<dbReference type="InterPro" id="IPR012317">
    <property type="entry name" value="Poly(ADP-ribose)pol_cat_dom"/>
</dbReference>
<dbReference type="CDD" id="cd07997">
    <property type="entry name" value="WGR_PARP"/>
    <property type="match status" value="1"/>
</dbReference>
<dbReference type="InterPro" id="IPR050800">
    <property type="entry name" value="ARTD/PARP"/>
</dbReference>
<dbReference type="InterPro" id="IPR008893">
    <property type="entry name" value="WGR_domain"/>
</dbReference>
<evidence type="ECO:0000313" key="15">
    <source>
        <dbReference type="EMBL" id="KDO31669.1"/>
    </source>
</evidence>
<dbReference type="OMA" id="FADICSK"/>
<organism evidence="15 16">
    <name type="scientific">Saprolegnia parasitica (strain CBS 223.65)</name>
    <dbReference type="NCBI Taxonomy" id="695850"/>
    <lineage>
        <taxon>Eukaryota</taxon>
        <taxon>Sar</taxon>
        <taxon>Stramenopiles</taxon>
        <taxon>Oomycota</taxon>
        <taxon>Saprolegniomycetes</taxon>
        <taxon>Saprolegniales</taxon>
        <taxon>Saprolegniaceae</taxon>
        <taxon>Saprolegnia</taxon>
    </lineage>
</organism>
<dbReference type="GO" id="GO:0003950">
    <property type="term" value="F:NAD+ poly-ADP-ribosyltransferase activity"/>
    <property type="evidence" value="ECO:0007669"/>
    <property type="project" value="UniProtKB-UniRule"/>
</dbReference>
<dbReference type="Pfam" id="PF05406">
    <property type="entry name" value="WGR"/>
    <property type="match status" value="1"/>
</dbReference>
<evidence type="ECO:0000256" key="4">
    <source>
        <dbReference type="ARBA" id="ARBA00022695"/>
    </source>
</evidence>
<reference evidence="15 16" key="1">
    <citation type="journal article" date="2013" name="PLoS Genet.">
        <title>Distinctive expansion of potential virulence genes in the genome of the oomycete fish pathogen Saprolegnia parasitica.</title>
        <authorList>
            <person name="Jiang R.H."/>
            <person name="de Bruijn I."/>
            <person name="Haas B.J."/>
            <person name="Belmonte R."/>
            <person name="Lobach L."/>
            <person name="Christie J."/>
            <person name="van den Ackerveken G."/>
            <person name="Bottin A."/>
            <person name="Bulone V."/>
            <person name="Diaz-Moreno S.M."/>
            <person name="Dumas B."/>
            <person name="Fan L."/>
            <person name="Gaulin E."/>
            <person name="Govers F."/>
            <person name="Grenville-Briggs L.J."/>
            <person name="Horner N.R."/>
            <person name="Levin J.Z."/>
            <person name="Mammella M."/>
            <person name="Meijer H.J."/>
            <person name="Morris P."/>
            <person name="Nusbaum C."/>
            <person name="Oome S."/>
            <person name="Phillips A.J."/>
            <person name="van Rooyen D."/>
            <person name="Rzeszutek E."/>
            <person name="Saraiva M."/>
            <person name="Secombes C.J."/>
            <person name="Seidl M.F."/>
            <person name="Snel B."/>
            <person name="Stassen J.H."/>
            <person name="Sykes S."/>
            <person name="Tripathy S."/>
            <person name="van den Berg H."/>
            <person name="Vega-Arreguin J.C."/>
            <person name="Wawra S."/>
            <person name="Young S.K."/>
            <person name="Zeng Q."/>
            <person name="Dieguez-Uribeondo J."/>
            <person name="Russ C."/>
            <person name="Tyler B.M."/>
            <person name="van West P."/>
        </authorList>
    </citation>
    <scope>NUCLEOTIDE SEQUENCE [LARGE SCALE GENOMIC DNA]</scope>
    <source>
        <strain evidence="15 16">CBS 223.65</strain>
    </source>
</reference>
<keyword evidence="3 10" id="KW-0808">Transferase</keyword>
<feature type="domain" description="PARP alpha-helical" evidence="13">
    <location>
        <begin position="152"/>
        <end position="310"/>
    </location>
</feature>
<evidence type="ECO:0000256" key="2">
    <source>
        <dbReference type="ARBA" id="ARBA00022676"/>
    </source>
</evidence>
<dbReference type="Pfam" id="PF02877">
    <property type="entry name" value="PARP_reg"/>
    <property type="match status" value="1"/>
</dbReference>
<dbReference type="GO" id="GO:0005730">
    <property type="term" value="C:nucleolus"/>
    <property type="evidence" value="ECO:0007669"/>
    <property type="project" value="TreeGrafter"/>
</dbReference>
<dbReference type="InterPro" id="IPR036616">
    <property type="entry name" value="Poly(ADP-ribose)pol_reg_dom_sf"/>
</dbReference>
<evidence type="ECO:0000259" key="14">
    <source>
        <dbReference type="PROSITE" id="PS51977"/>
    </source>
</evidence>
<evidence type="ECO:0000256" key="1">
    <source>
        <dbReference type="ARBA" id="ARBA00004123"/>
    </source>
</evidence>
<dbReference type="GO" id="GO:0016779">
    <property type="term" value="F:nucleotidyltransferase activity"/>
    <property type="evidence" value="ECO:0007669"/>
    <property type="project" value="UniProtKB-KW"/>
</dbReference>
<dbReference type="OrthoDB" id="2017365at2759"/>
<dbReference type="InterPro" id="IPR036930">
    <property type="entry name" value="WGR_dom_sf"/>
</dbReference>
<dbReference type="SUPFAM" id="SSF47587">
    <property type="entry name" value="Domain of poly(ADP-ribose) polymerase"/>
    <property type="match status" value="1"/>
</dbReference>
<evidence type="ECO:0000256" key="10">
    <source>
        <dbReference type="RuleBase" id="RU362114"/>
    </source>
</evidence>
<evidence type="ECO:0000259" key="12">
    <source>
        <dbReference type="PROSITE" id="PS51059"/>
    </source>
</evidence>
<feature type="compositionally biased region" description="Basic residues" evidence="11">
    <location>
        <begin position="234"/>
        <end position="245"/>
    </location>
</feature>
<evidence type="ECO:0000256" key="5">
    <source>
        <dbReference type="ARBA" id="ARBA00022765"/>
    </source>
</evidence>
<dbReference type="STRING" id="695850.A0A067CLX1"/>
<dbReference type="SUPFAM" id="SSF142921">
    <property type="entry name" value="WGR domain-like"/>
    <property type="match status" value="1"/>
</dbReference>
<dbReference type="Proteomes" id="UP000030745">
    <property type="component" value="Unassembled WGS sequence"/>
</dbReference>
<protein>
    <recommendedName>
        <fullName evidence="10">Poly [ADP-ribose] polymerase</fullName>
        <shortName evidence="10">PARP</shortName>
        <ecNumber evidence="10">2.4.2.-</ecNumber>
    </recommendedName>
</protein>
<proteinExistence type="inferred from homology"/>
<dbReference type="Pfam" id="PF00644">
    <property type="entry name" value="PARP"/>
    <property type="match status" value="1"/>
</dbReference>